<dbReference type="GO" id="GO:0006515">
    <property type="term" value="P:protein quality control for misfolded or incompletely synthesized proteins"/>
    <property type="evidence" value="ECO:0007669"/>
    <property type="project" value="TreeGrafter"/>
</dbReference>
<protein>
    <submittedName>
        <fullName evidence="4">Uncharacterized protein</fullName>
    </submittedName>
</protein>
<dbReference type="GO" id="GO:0003697">
    <property type="term" value="F:single-stranded DNA binding"/>
    <property type="evidence" value="ECO:0007669"/>
    <property type="project" value="TreeGrafter"/>
</dbReference>
<dbReference type="InterPro" id="IPR003959">
    <property type="entry name" value="ATPase_AAA_core"/>
</dbReference>
<dbReference type="InterPro" id="IPR054594">
    <property type="entry name" value="Lon_lid"/>
</dbReference>
<feature type="compositionally biased region" description="Basic and acidic residues" evidence="1">
    <location>
        <begin position="11"/>
        <end position="34"/>
    </location>
</feature>
<dbReference type="InterPro" id="IPR027417">
    <property type="entry name" value="P-loop_NTPase"/>
</dbReference>
<dbReference type="Pfam" id="PF00004">
    <property type="entry name" value="AAA"/>
    <property type="match status" value="1"/>
</dbReference>
<dbReference type="GO" id="GO:0007005">
    <property type="term" value="P:mitochondrion organization"/>
    <property type="evidence" value="ECO:0007669"/>
    <property type="project" value="TreeGrafter"/>
</dbReference>
<dbReference type="GO" id="GO:0016887">
    <property type="term" value="F:ATP hydrolysis activity"/>
    <property type="evidence" value="ECO:0007669"/>
    <property type="project" value="InterPro"/>
</dbReference>
<feature type="compositionally biased region" description="Low complexity" evidence="1">
    <location>
        <begin position="174"/>
        <end position="183"/>
    </location>
</feature>
<dbReference type="InterPro" id="IPR027065">
    <property type="entry name" value="Lon_Prtase"/>
</dbReference>
<feature type="compositionally biased region" description="Low complexity" evidence="1">
    <location>
        <begin position="99"/>
        <end position="112"/>
    </location>
</feature>
<dbReference type="GO" id="GO:0005759">
    <property type="term" value="C:mitochondrial matrix"/>
    <property type="evidence" value="ECO:0007669"/>
    <property type="project" value="TreeGrafter"/>
</dbReference>
<dbReference type="Gene3D" id="3.40.50.300">
    <property type="entry name" value="P-loop containing nucleotide triphosphate hydrolases"/>
    <property type="match status" value="1"/>
</dbReference>
<dbReference type="GO" id="GO:0004252">
    <property type="term" value="F:serine-type endopeptidase activity"/>
    <property type="evidence" value="ECO:0007669"/>
    <property type="project" value="InterPro"/>
</dbReference>
<organism evidence="4">
    <name type="scientific">viral metagenome</name>
    <dbReference type="NCBI Taxonomy" id="1070528"/>
    <lineage>
        <taxon>unclassified sequences</taxon>
        <taxon>metagenomes</taxon>
        <taxon>organismal metagenomes</taxon>
    </lineage>
</organism>
<dbReference type="PANTHER" id="PTHR43718:SF2">
    <property type="entry name" value="LON PROTEASE HOMOLOG, MITOCHONDRIAL"/>
    <property type="match status" value="1"/>
</dbReference>
<feature type="domain" description="ATPase AAA-type core" evidence="2">
    <location>
        <begin position="560"/>
        <end position="698"/>
    </location>
</feature>
<evidence type="ECO:0000313" key="4">
    <source>
        <dbReference type="EMBL" id="QHT33533.1"/>
    </source>
</evidence>
<feature type="region of interest" description="Disordered" evidence="1">
    <location>
        <begin position="225"/>
        <end position="336"/>
    </location>
</feature>
<dbReference type="Pfam" id="PF22667">
    <property type="entry name" value="Lon_lid"/>
    <property type="match status" value="1"/>
</dbReference>
<evidence type="ECO:0000259" key="2">
    <source>
        <dbReference type="Pfam" id="PF00004"/>
    </source>
</evidence>
<dbReference type="PANTHER" id="PTHR43718">
    <property type="entry name" value="LON PROTEASE"/>
    <property type="match status" value="1"/>
</dbReference>
<reference evidence="4" key="1">
    <citation type="journal article" date="2020" name="Nature">
        <title>Giant virus diversity and host interactions through global metagenomics.</title>
        <authorList>
            <person name="Schulz F."/>
            <person name="Roux S."/>
            <person name="Paez-Espino D."/>
            <person name="Jungbluth S."/>
            <person name="Walsh D.A."/>
            <person name="Denef V.J."/>
            <person name="McMahon K.D."/>
            <person name="Konstantinidis K.T."/>
            <person name="Eloe-Fadrosh E.A."/>
            <person name="Kyrpides N.C."/>
            <person name="Woyke T."/>
        </authorList>
    </citation>
    <scope>NUCLEOTIDE SEQUENCE</scope>
    <source>
        <strain evidence="4">GVMAG-M-3300009161-36</strain>
    </source>
</reference>
<accession>A0A6C0EYF5</accession>
<feature type="region of interest" description="Disordered" evidence="1">
    <location>
        <begin position="1"/>
        <end position="65"/>
    </location>
</feature>
<evidence type="ECO:0000259" key="3">
    <source>
        <dbReference type="Pfam" id="PF22667"/>
    </source>
</evidence>
<proteinExistence type="predicted"/>
<feature type="domain" description="Lon protease AAA+ ATPase lid" evidence="3">
    <location>
        <begin position="725"/>
        <end position="766"/>
    </location>
</feature>
<feature type="compositionally biased region" description="Basic residues" evidence="1">
    <location>
        <begin position="1"/>
        <end position="10"/>
    </location>
</feature>
<dbReference type="GO" id="GO:0005524">
    <property type="term" value="F:ATP binding"/>
    <property type="evidence" value="ECO:0007669"/>
    <property type="project" value="InterPro"/>
</dbReference>
<sequence length="818" mass="92712">MTKINHMKKASKSEDKKTKDTRENDNRKYKKGDDSGSESDEEKKYSGSGSGSGSDGGRSDDGGEKFDMLEYRKMLAEIFPSKYMNERISKLESKEKIAKSTSTACASNASNKKSNKNENDKNKENKEDSNRKITRSMSKEMDIKPKELKPVEKGKKRGSHNPPPPPISNQDEYNTSSTSTNCSDSEDEYSGSGSGGEDDKYSAGFGEFAKEQLQSGKFNIVINLVNDKKHSNLNEDDSEYDSEEESEYDDDDNDDDSEYDSDDDDDDASESDPDYNPDEDEVENTIVSNDIKDHKYNYKSGKSISTSTHAKKHTSQTVSDRKYSDKGKDGEEAGGAKVGVVSTEAESLETIQKIKQQMEDILKSNKHDSIARETLGIMVKKEKEYKDREEKKIKSRQKNHVKMFKKMLRKKNSTNDLKYFKDNLSTEEQTDVLKELEDLNKLTITDKPYRLSLLQSDIPQAFKAIALKKITNLRHMEPGAGEYYKIKNWVDTFMQIPFGKNCNLPLTISDGIEKCHDFMENAKAKLDSAVYGLNDAKMQIMQMMGQWIANPAAMGTAIAINGPYGTGKTSLVKEGISKILNREFAFIPLGGATDSSYLEGHSYTYEGSTWGKIVDILIRSKSMNPVIYFDELDKISETPKGEEIIGILTHLTDTTQNSQFHDKYFAEIDFDLSKCLFIFSYNDPLKVNPILLDRMYKIKTTGYKVKDKIVIAKQYLIPKIRYEVNFKEGDIIIPDETLNYIIDNYTEKEDGVRNLKRCIEIVYKKLNLYRLVKPGTTLFEKDNTLVVQFPFTVTNEIVNNLIKKDDSGIGKAAINMYL</sequence>
<feature type="compositionally biased region" description="Basic and acidic residues" evidence="1">
    <location>
        <begin position="115"/>
        <end position="153"/>
    </location>
</feature>
<evidence type="ECO:0000256" key="1">
    <source>
        <dbReference type="SAM" id="MobiDB-lite"/>
    </source>
</evidence>
<dbReference type="GO" id="GO:0051131">
    <property type="term" value="P:chaperone-mediated protein complex assembly"/>
    <property type="evidence" value="ECO:0007669"/>
    <property type="project" value="TreeGrafter"/>
</dbReference>
<dbReference type="SUPFAM" id="SSF52540">
    <property type="entry name" value="P-loop containing nucleoside triphosphate hydrolases"/>
    <property type="match status" value="1"/>
</dbReference>
<feature type="compositionally biased region" description="Acidic residues" evidence="1">
    <location>
        <begin position="234"/>
        <end position="283"/>
    </location>
</feature>
<dbReference type="Gene3D" id="1.10.8.60">
    <property type="match status" value="1"/>
</dbReference>
<name>A0A6C0EYF5_9ZZZZ</name>
<dbReference type="GO" id="GO:0004176">
    <property type="term" value="F:ATP-dependent peptidase activity"/>
    <property type="evidence" value="ECO:0007669"/>
    <property type="project" value="InterPro"/>
</dbReference>
<feature type="region of interest" description="Disordered" evidence="1">
    <location>
        <begin position="93"/>
        <end position="203"/>
    </location>
</feature>
<dbReference type="AlphaFoldDB" id="A0A6C0EYF5"/>
<feature type="compositionally biased region" description="Basic and acidic residues" evidence="1">
    <location>
        <begin position="319"/>
        <end position="331"/>
    </location>
</feature>
<dbReference type="EMBL" id="MN738968">
    <property type="protein sequence ID" value="QHT33533.1"/>
    <property type="molecule type" value="Genomic_DNA"/>
</dbReference>